<reference evidence="2 3" key="1">
    <citation type="submission" date="2024-06" db="EMBL/GenBank/DDBJ databases">
        <authorList>
            <person name="Li Z."/>
            <person name="Jiang Y."/>
        </authorList>
    </citation>
    <scope>NUCLEOTIDE SEQUENCE [LARGE SCALE GENOMIC DNA]</scope>
    <source>
        <strain evidence="2 3">HSW-8</strain>
    </source>
</reference>
<evidence type="ECO:0000313" key="2">
    <source>
        <dbReference type="EMBL" id="MES0872703.1"/>
    </source>
</evidence>
<feature type="domain" description="Putative Flp pilus-assembly TadG-like N-terminal" evidence="1">
    <location>
        <begin position="12"/>
        <end position="58"/>
    </location>
</feature>
<name>A0ABV2A689_9GAMM</name>
<accession>A0ABV2A689</accession>
<evidence type="ECO:0000259" key="1">
    <source>
        <dbReference type="Pfam" id="PF13400"/>
    </source>
</evidence>
<comment type="caution">
    <text evidence="2">The sequence shown here is derived from an EMBL/GenBank/DDBJ whole genome shotgun (WGS) entry which is preliminary data.</text>
</comment>
<dbReference type="EMBL" id="JBEPIJ010000001">
    <property type="protein sequence ID" value="MES0872703.1"/>
    <property type="molecule type" value="Genomic_DNA"/>
</dbReference>
<dbReference type="InterPro" id="IPR028087">
    <property type="entry name" value="Tad_N"/>
</dbReference>
<sequence>MARLRPRRRQAGAVAVFAAIAAGAGLAALALAIDVGRLYVAQRDLQRIADLAALDAARVTGGCFGEPENPAAVAYGEALASIGRNSPRGQVQPVSVEIGREVLAAEGRRYFEPGFDRFNHAVRVVVSRPAPMRLLPLASPAGELRAQAAAQSRPVASVRIGSRLLELEPPVLDRLFGALFDAPPPNISAVGYTSLLEATVPVNEILEVIDPGSDERIDERPIRVAEILRRLVESLGDAGNDAAAEAAARIADLADASAMILPEDVVAVERELARLAGSALISAGDVTLVAAQSASESPVIELFYALPPPLGDSTALIRIIDPGRPALLTTRKQPGEPGPPNFASNTQALLMTNLGFHLPSLGVNVALPFWVQAAQATAEVVDIRYACHGQPQDVVTVEARSSISRIGIGEFDDPTAPAPAMRPATLLDTEVVGSLLGLPVPVRVRVTAGASVDLPGDRESLVFVGPFPDAPAQTIGGPDVLLLREAVQALPAQLDIDVELSPIGAAAPDVSAVLQAARDELEQRLRERIAATLLLAAEPLVARALRDSGLRLSGAEVRVIDLVAEEPRLFLR</sequence>
<protein>
    <submittedName>
        <fullName evidence="2">Pilus assembly protein TadG-related protein</fullName>
    </submittedName>
</protein>
<dbReference type="Pfam" id="PF13400">
    <property type="entry name" value="Tad"/>
    <property type="match status" value="1"/>
</dbReference>
<gene>
    <name evidence="2" type="ORF">ABSH63_01575</name>
</gene>
<dbReference type="Proteomes" id="UP001465331">
    <property type="component" value="Unassembled WGS sequence"/>
</dbReference>
<evidence type="ECO:0000313" key="3">
    <source>
        <dbReference type="Proteomes" id="UP001465331"/>
    </source>
</evidence>
<keyword evidence="3" id="KW-1185">Reference proteome</keyword>
<organism evidence="2 3">
    <name type="scientific">Sinimarinibacterium thermocellulolyticum</name>
    <dbReference type="NCBI Taxonomy" id="3170016"/>
    <lineage>
        <taxon>Bacteria</taxon>
        <taxon>Pseudomonadati</taxon>
        <taxon>Pseudomonadota</taxon>
        <taxon>Gammaproteobacteria</taxon>
        <taxon>Nevskiales</taxon>
        <taxon>Nevskiaceae</taxon>
        <taxon>Sinimarinibacterium</taxon>
    </lineage>
</organism>
<dbReference type="RefSeq" id="WP_352886786.1">
    <property type="nucleotide sequence ID" value="NZ_JBEPIJ010000001.1"/>
</dbReference>
<proteinExistence type="predicted"/>